<dbReference type="OrthoDB" id="10046076at2759"/>
<dbReference type="PANTHER" id="PTHR37445">
    <property type="entry name" value="PROTEIN CBG24663"/>
    <property type="match status" value="1"/>
</dbReference>
<sequence>MPETGQKNVQTRSQARAPPNFEGDDMKEYIKSEVEKYFGSVAFQDSLREFITDSVKMACKNLVESIVVPIKDEIQALKTELIEVKRKCNDNEQYSRRSSVRIYGIPEVPKENCIKKVCDFFQKEMDLAFAEEDIDRTHRVGKKNRDGNRAMIVKFKAYDSKRSVMKVKKARLSNKTFSVYEDLTFLNRKLLYLARNEYKETPVWTIDGRVLVNMDGRVQPYVPTVNIYTWLQSPSS</sequence>
<accession>A0A7D9K1D3</accession>
<feature type="region of interest" description="Disordered" evidence="1">
    <location>
        <begin position="1"/>
        <end position="24"/>
    </location>
</feature>
<reference evidence="2" key="1">
    <citation type="submission" date="2020-04" db="EMBL/GenBank/DDBJ databases">
        <authorList>
            <person name="Alioto T."/>
            <person name="Alioto T."/>
            <person name="Gomez Garrido J."/>
        </authorList>
    </citation>
    <scope>NUCLEOTIDE SEQUENCE</scope>
    <source>
        <strain evidence="2">A484AB</strain>
    </source>
</reference>
<organism evidence="2 3">
    <name type="scientific">Paramuricea clavata</name>
    <name type="common">Red gorgonian</name>
    <name type="synonym">Violescent sea-whip</name>
    <dbReference type="NCBI Taxonomy" id="317549"/>
    <lineage>
        <taxon>Eukaryota</taxon>
        <taxon>Metazoa</taxon>
        <taxon>Cnidaria</taxon>
        <taxon>Anthozoa</taxon>
        <taxon>Octocorallia</taxon>
        <taxon>Malacalcyonacea</taxon>
        <taxon>Plexauridae</taxon>
        <taxon>Paramuricea</taxon>
    </lineage>
</organism>
<feature type="compositionally biased region" description="Polar residues" evidence="1">
    <location>
        <begin position="1"/>
        <end position="14"/>
    </location>
</feature>
<dbReference type="Gene3D" id="3.30.70.1820">
    <property type="entry name" value="L1 transposable element, RRM domain"/>
    <property type="match status" value="1"/>
</dbReference>
<dbReference type="Proteomes" id="UP001152795">
    <property type="component" value="Unassembled WGS sequence"/>
</dbReference>
<proteinExistence type="predicted"/>
<gene>
    <name evidence="2" type="ORF">PACLA_8A080965</name>
</gene>
<dbReference type="EMBL" id="CACRXK020024461">
    <property type="protein sequence ID" value="CAB4038675.1"/>
    <property type="molecule type" value="Genomic_DNA"/>
</dbReference>
<evidence type="ECO:0000313" key="3">
    <source>
        <dbReference type="Proteomes" id="UP001152795"/>
    </source>
</evidence>
<dbReference type="PANTHER" id="PTHR37445:SF3">
    <property type="entry name" value="ZINC FINGER PHD-TYPE DOMAIN-CONTAINING PROTEIN"/>
    <property type="match status" value="1"/>
</dbReference>
<name>A0A7D9K1D3_PARCT</name>
<dbReference type="AlphaFoldDB" id="A0A7D9K1D3"/>
<evidence type="ECO:0000313" key="2">
    <source>
        <dbReference type="EMBL" id="CAB4038675.1"/>
    </source>
</evidence>
<comment type="caution">
    <text evidence="2">The sequence shown here is derived from an EMBL/GenBank/DDBJ whole genome shotgun (WGS) entry which is preliminary data.</text>
</comment>
<keyword evidence="3" id="KW-1185">Reference proteome</keyword>
<protein>
    <submittedName>
        <fullName evidence="2">Uncharacterized protein</fullName>
    </submittedName>
</protein>
<evidence type="ECO:0000256" key="1">
    <source>
        <dbReference type="SAM" id="MobiDB-lite"/>
    </source>
</evidence>